<dbReference type="Gene3D" id="3.90.226.10">
    <property type="entry name" value="2-enoyl-CoA Hydratase, Chain A, domain 1"/>
    <property type="match status" value="1"/>
</dbReference>
<evidence type="ECO:0000256" key="5">
    <source>
        <dbReference type="ARBA" id="ARBA00022801"/>
    </source>
</evidence>
<dbReference type="InterPro" id="IPR005151">
    <property type="entry name" value="Tail-specific_protease"/>
</dbReference>
<feature type="domain" description="PDZ" evidence="10">
    <location>
        <begin position="765"/>
        <end position="857"/>
    </location>
</feature>
<feature type="signal peptide" evidence="9">
    <location>
        <begin position="1"/>
        <end position="22"/>
    </location>
</feature>
<dbReference type="Gene3D" id="2.120.10.60">
    <property type="entry name" value="Tricorn protease N-terminal domain"/>
    <property type="match status" value="1"/>
</dbReference>
<dbReference type="PANTHER" id="PTHR43253:SF1">
    <property type="entry name" value="TRICORN PROTEASE HOMOLOG 2-RELATED"/>
    <property type="match status" value="1"/>
</dbReference>
<dbReference type="Pfam" id="PF14685">
    <property type="entry name" value="PDZ_Tricorn"/>
    <property type="match status" value="1"/>
</dbReference>
<evidence type="ECO:0000259" key="10">
    <source>
        <dbReference type="PROSITE" id="PS50106"/>
    </source>
</evidence>
<protein>
    <recommendedName>
        <fullName evidence="7">Tricorn protease homolog</fullName>
        <ecNumber evidence="7">3.4.21.-</ecNumber>
    </recommendedName>
</protein>
<evidence type="ECO:0000256" key="6">
    <source>
        <dbReference type="ARBA" id="ARBA00022825"/>
    </source>
</evidence>
<comment type="similarity">
    <text evidence="2 7">Belongs to the peptidase S41B family.</text>
</comment>
<dbReference type="InterPro" id="IPR012393">
    <property type="entry name" value="Tricorn_protease"/>
</dbReference>
<evidence type="ECO:0000256" key="9">
    <source>
        <dbReference type="SAM" id="SignalP"/>
    </source>
</evidence>
<evidence type="ECO:0000256" key="3">
    <source>
        <dbReference type="ARBA" id="ARBA00022490"/>
    </source>
</evidence>
<evidence type="ECO:0000256" key="7">
    <source>
        <dbReference type="PIRNR" id="PIRNR036421"/>
    </source>
</evidence>
<dbReference type="InterPro" id="IPR028204">
    <property type="entry name" value="Tricorn_C1"/>
</dbReference>
<proteinExistence type="inferred from homology"/>
<dbReference type="Pfam" id="PF26549">
    <property type="entry name" value="Tricorn_N"/>
    <property type="match status" value="1"/>
</dbReference>
<evidence type="ECO:0000313" key="11">
    <source>
        <dbReference type="EMBL" id="MCK7592807.1"/>
    </source>
</evidence>
<evidence type="ECO:0000256" key="2">
    <source>
        <dbReference type="ARBA" id="ARBA00008524"/>
    </source>
</evidence>
<dbReference type="CDD" id="cd07562">
    <property type="entry name" value="Peptidase_S41_TRI"/>
    <property type="match status" value="1"/>
</dbReference>
<dbReference type="SUPFAM" id="SSF52096">
    <property type="entry name" value="ClpP/crotonase"/>
    <property type="match status" value="1"/>
</dbReference>
<dbReference type="SMART" id="SM00245">
    <property type="entry name" value="TSPc"/>
    <property type="match status" value="1"/>
</dbReference>
<organism evidence="11 12">
    <name type="scientific">Pseudomarimonas salicorniae</name>
    <dbReference type="NCBI Taxonomy" id="2933270"/>
    <lineage>
        <taxon>Bacteria</taxon>
        <taxon>Pseudomonadati</taxon>
        <taxon>Pseudomonadota</taxon>
        <taxon>Gammaproteobacteria</taxon>
        <taxon>Lysobacterales</taxon>
        <taxon>Lysobacteraceae</taxon>
        <taxon>Pseudomarimonas</taxon>
    </lineage>
</organism>
<dbReference type="InterPro" id="IPR015943">
    <property type="entry name" value="WD40/YVTN_repeat-like_dom_sf"/>
</dbReference>
<dbReference type="InterPro" id="IPR029414">
    <property type="entry name" value="Tricorn_PDZ"/>
</dbReference>
<gene>
    <name evidence="11" type="ORF">M0G41_03885</name>
</gene>
<evidence type="ECO:0000256" key="1">
    <source>
        <dbReference type="ARBA" id="ARBA00004496"/>
    </source>
</evidence>
<evidence type="ECO:0000313" key="12">
    <source>
        <dbReference type="Proteomes" id="UP001431449"/>
    </source>
</evidence>
<keyword evidence="6 7" id="KW-0720">Serine protease</keyword>
<keyword evidence="9" id="KW-0732">Signal</keyword>
<dbReference type="SUPFAM" id="SSF50156">
    <property type="entry name" value="PDZ domain-like"/>
    <property type="match status" value="1"/>
</dbReference>
<dbReference type="Gene3D" id="2.30.42.10">
    <property type="match status" value="1"/>
</dbReference>
<feature type="region of interest" description="Disordered" evidence="8">
    <location>
        <begin position="550"/>
        <end position="577"/>
    </location>
</feature>
<dbReference type="Gene3D" id="3.30.750.44">
    <property type="match status" value="1"/>
</dbReference>
<dbReference type="InterPro" id="IPR029045">
    <property type="entry name" value="ClpP/crotonase-like_dom_sf"/>
</dbReference>
<keyword evidence="12" id="KW-1185">Reference proteome</keyword>
<comment type="function">
    <text evidence="7">Degrades oligopeptides.</text>
</comment>
<dbReference type="Pfam" id="PF26550">
    <property type="entry name" value="Tricorn_2nd"/>
    <property type="match status" value="1"/>
</dbReference>
<dbReference type="EC" id="3.4.21.-" evidence="7"/>
<reference evidence="11" key="1">
    <citation type="submission" date="2022-04" db="EMBL/GenBank/DDBJ databases">
        <title>Lysobacter sp. CAU 1642 isolated from sea sand.</title>
        <authorList>
            <person name="Kim W."/>
        </authorList>
    </citation>
    <scope>NUCLEOTIDE SEQUENCE</scope>
    <source>
        <strain evidence="11">CAU 1642</strain>
    </source>
</reference>
<dbReference type="SUPFAM" id="SSF82171">
    <property type="entry name" value="DPP6 N-terminal domain-like"/>
    <property type="match status" value="1"/>
</dbReference>
<evidence type="ECO:0000256" key="8">
    <source>
        <dbReference type="SAM" id="MobiDB-lite"/>
    </source>
</evidence>
<keyword evidence="4 7" id="KW-0645">Protease</keyword>
<keyword evidence="5 7" id="KW-0378">Hydrolase</keyword>
<dbReference type="InterPro" id="IPR036034">
    <property type="entry name" value="PDZ_sf"/>
</dbReference>
<dbReference type="PIRSF" id="PIRSF036421">
    <property type="entry name" value="Tricorn_protease"/>
    <property type="match status" value="1"/>
</dbReference>
<sequence length="1103" mass="121728">MHRFLALALAAALLSWSAPGLATPGYFRFPAPLADGLVFTAEGDLWRVPISGGEARRITTHEGQETHAAVSPDGRQVAFVGTYAGDEDVYVMPLAGGEPRRLSFDAGRVQVHGWSPGGEVIYSSEDLTGPTLLRVIRLVDPVSRATRELPLHDANQAAFDDRGRVLFTRFGQHLNGDNARGYRGGALAQLWLFDPASGKEARRLGSDADGAMHTPMWHNGRWLFVSDRDGQDNLWTMDAEGGDARALTRHAGFEVRSARLHGGRIAYQLGADLRLLELSTGEDRALEVRLLSDFAGRRERWLEKPLAHLSSTRLSATDDRVALTVRGRISVAGPGPRRRVEIATPADSRSREAVPGHDGRWVYAINDASGRNEIWRFAADGRSESRQLTRDGEAHRWRLYPSPDGRWLAHTDKRGALHLLDLQQLQNRQIDRSEWGGDDAYRHVVWSDDGKTLAFVRVGSAAGRDQLFLHDVASRRTETLSSDRFESYAPAFSTDGRWLYFLSQRNFVASPGSPWGDRNTGPGFTRRAKLYALALQPGNRFPFAPEDELAAASQDKDAASADGKATPEDSSEQTDPKVWPAIALDGLAMRLHEVPAPAGDYEALAADGKRLYLLESVDQRQQLKTLDIGNQGSEPKLLADHVVQFELSADRKRLALVQRQGEGDPKLLVVEAGDSLPSDTAKATVRVADWRLAIDPVQEWKQMFSDAWRMHRDFSFDAGMRGLDWEAVRDRYAPLVDRLTDRAELDDLLAQMIGHLGILHSQVRGADFPQDREAPRAAMLGARFEQGADGLRIAHIYRSDPELPGERSPLARPGVDARAGDRLLRVNGRDIAHAGDLAAALHHQAGQQVLLELERQGRTLRTVAVPVDAGAHARLRYADWVQGRSAVVDKGGEGRIGYLHLRAMGPNDIASFVRDFYAQVDREGLIIDVRRNRGGNIDSWIIEKLLRRTWAFWQSPGRRPYWNMQQSFRGHLVVLVDPLTYSDGETFAAGVKALGIAPVIGTRTAGAGIWLSDRNRLADGGIARIAEFGQFGADGRWLIEGRGVSPDIEVDNLPHASWQGEDRQLDAAIQLLKDRLSTSPVEQPPAQPIPPVGEAGQDVQPPN</sequence>
<dbReference type="RefSeq" id="WP_248205250.1">
    <property type="nucleotide sequence ID" value="NZ_JALNMH010000002.1"/>
</dbReference>
<dbReference type="Proteomes" id="UP001431449">
    <property type="component" value="Unassembled WGS sequence"/>
</dbReference>
<dbReference type="InterPro" id="IPR001478">
    <property type="entry name" value="PDZ"/>
</dbReference>
<name>A0ABT0GE35_9GAMM</name>
<dbReference type="Gene3D" id="2.130.10.10">
    <property type="entry name" value="YVTN repeat-like/Quinoprotein amine dehydrogenase"/>
    <property type="match status" value="1"/>
</dbReference>
<feature type="region of interest" description="Disordered" evidence="8">
    <location>
        <begin position="1074"/>
        <end position="1103"/>
    </location>
</feature>
<accession>A0ABT0GE35</accession>
<feature type="compositionally biased region" description="Pro residues" evidence="8">
    <location>
        <begin position="1082"/>
        <end position="1091"/>
    </location>
</feature>
<dbReference type="PANTHER" id="PTHR43253">
    <property type="entry name" value="TRICORN PROTEASE HOMOLOG 2-RELATED"/>
    <property type="match status" value="1"/>
</dbReference>
<comment type="subcellular location">
    <subcellularLocation>
        <location evidence="1 7">Cytoplasm</location>
    </subcellularLocation>
</comment>
<comment type="caution">
    <text evidence="11">The sequence shown here is derived from an EMBL/GenBank/DDBJ whole genome shotgun (WGS) entry which is preliminary data.</text>
</comment>
<dbReference type="Pfam" id="PF03572">
    <property type="entry name" value="Peptidase_S41"/>
    <property type="match status" value="1"/>
</dbReference>
<keyword evidence="3 7" id="KW-0963">Cytoplasm</keyword>
<evidence type="ECO:0000256" key="4">
    <source>
        <dbReference type="ARBA" id="ARBA00022670"/>
    </source>
</evidence>
<dbReference type="PROSITE" id="PS50106">
    <property type="entry name" value="PDZ"/>
    <property type="match status" value="1"/>
</dbReference>
<dbReference type="Pfam" id="PF14684">
    <property type="entry name" value="Tricorn_C1"/>
    <property type="match status" value="1"/>
</dbReference>
<feature type="chain" id="PRO_5046466862" description="Tricorn protease homolog" evidence="9">
    <location>
        <begin position="23"/>
        <end position="1103"/>
    </location>
</feature>
<dbReference type="EMBL" id="JALNMH010000002">
    <property type="protein sequence ID" value="MCK7592807.1"/>
    <property type="molecule type" value="Genomic_DNA"/>
</dbReference>